<protein>
    <submittedName>
        <fullName evidence="2">Uncharacterized protein</fullName>
    </submittedName>
</protein>
<organism evidence="2 3">
    <name type="scientific">Pandoravirus japonicus</name>
    <dbReference type="NCBI Taxonomy" id="2823154"/>
    <lineage>
        <taxon>Viruses</taxon>
        <taxon>Pandoravirus</taxon>
    </lineage>
</organism>
<accession>A0A811BR11</accession>
<name>A0A811BR11_9VIRU</name>
<dbReference type="Proteomes" id="UP001253637">
    <property type="component" value="Segment"/>
</dbReference>
<evidence type="ECO:0000313" key="2">
    <source>
        <dbReference type="EMBL" id="BCU03252.1"/>
    </source>
</evidence>
<sequence>MEMDRAASGPLLLRFFCRASTSLRHLFFFRIFFAARKIDGTAGAVLASRRLAIEKKLAQQEKHEKKKRETRKKSRRKKVPARSRARRDLARGKTHPSLFSSKKKTNKLLLFFAKSIFFLLFFTDESAAARA</sequence>
<reference evidence="2" key="1">
    <citation type="submission" date="2021-04" db="EMBL/GenBank/DDBJ databases">
        <title>Draft Genome Sequence of Pandoravirus japonicus, Isolated from the Sabaishi River of Niigata, Japan.</title>
        <authorList>
            <person name="Hosokawa N."/>
            <person name="Takahashi H."/>
            <person name="Aoki K."/>
            <person name="Takemura M."/>
        </authorList>
    </citation>
    <scope>NUCLEOTIDE SEQUENCE</scope>
</reference>
<dbReference type="EMBL" id="LC625835">
    <property type="protein sequence ID" value="BCU03252.1"/>
    <property type="molecule type" value="Genomic_DNA"/>
</dbReference>
<feature type="region of interest" description="Disordered" evidence="1">
    <location>
        <begin position="57"/>
        <end position="99"/>
    </location>
</feature>
<feature type="compositionally biased region" description="Basic residues" evidence="1">
    <location>
        <begin position="64"/>
        <end position="85"/>
    </location>
</feature>
<evidence type="ECO:0000313" key="3">
    <source>
        <dbReference type="Proteomes" id="UP001253637"/>
    </source>
</evidence>
<evidence type="ECO:0000256" key="1">
    <source>
        <dbReference type="SAM" id="MobiDB-lite"/>
    </source>
</evidence>
<proteinExistence type="predicted"/>